<dbReference type="InterPro" id="IPR036598">
    <property type="entry name" value="GOLD_dom_sf"/>
</dbReference>
<evidence type="ECO:0000256" key="5">
    <source>
        <dbReference type="ARBA" id="ARBA00022989"/>
    </source>
</evidence>
<evidence type="ECO:0000256" key="3">
    <source>
        <dbReference type="ARBA" id="ARBA00022692"/>
    </source>
</evidence>
<accession>A0A1B2JAU7</accession>
<evidence type="ECO:0000259" key="10">
    <source>
        <dbReference type="PROSITE" id="PS50866"/>
    </source>
</evidence>
<evidence type="ECO:0000256" key="1">
    <source>
        <dbReference type="ARBA" id="ARBA00004479"/>
    </source>
</evidence>
<evidence type="ECO:0000256" key="8">
    <source>
        <dbReference type="RuleBase" id="RU003827"/>
    </source>
</evidence>
<dbReference type="EMBL" id="CP014585">
    <property type="protein sequence ID" value="ANZ75146.1"/>
    <property type="molecule type" value="Genomic_DNA"/>
</dbReference>
<sequence length="197" mass="22623">MKIFVILSLFCYSLAHTVLLPPHGIECFFEDLRRNDELSISFQVGDRNPQSTEQLTADFLITSPSGTVIRNTKSTSHGTESVVANENGKYKYCFSNKDSPITTKDVTFNVHGVVYVDVNDPRSESVDVSVRKFQELVHDVKNEQGYQVVRERTHRNTAESTNSRVKWWSVFQLIIIASNSLFQIYYLKRFFEVKTVV</sequence>
<dbReference type="GO" id="GO:0016020">
    <property type="term" value="C:membrane"/>
    <property type="evidence" value="ECO:0007669"/>
    <property type="project" value="UniProtKB-SubCell"/>
</dbReference>
<proteinExistence type="inferred from homology"/>
<comment type="similarity">
    <text evidence="2 8">Belongs to the EMP24/GP25L family.</text>
</comment>
<keyword evidence="3 8" id="KW-0812">Transmembrane</keyword>
<feature type="signal peptide" evidence="9">
    <location>
        <begin position="1"/>
        <end position="15"/>
    </location>
</feature>
<evidence type="ECO:0000256" key="7">
    <source>
        <dbReference type="ARBA" id="ARBA00037847"/>
    </source>
</evidence>
<comment type="subcellular location">
    <subcellularLocation>
        <location evidence="7">Endomembrane system</location>
        <topology evidence="7">Single-pass membrane protein</topology>
    </subcellularLocation>
    <subcellularLocation>
        <location evidence="1 8">Membrane</location>
        <topology evidence="1 8">Single-pass type I membrane protein</topology>
    </subcellularLocation>
</comment>
<dbReference type="InterPro" id="IPR015720">
    <property type="entry name" value="Emp24-like"/>
</dbReference>
<evidence type="ECO:0000256" key="4">
    <source>
        <dbReference type="ARBA" id="ARBA00022729"/>
    </source>
</evidence>
<dbReference type="SMART" id="SM01190">
    <property type="entry name" value="EMP24_GP25L"/>
    <property type="match status" value="1"/>
</dbReference>
<organism evidence="11 12">
    <name type="scientific">Komagataella pastoris</name>
    <name type="common">Yeast</name>
    <name type="synonym">Pichia pastoris</name>
    <dbReference type="NCBI Taxonomy" id="4922"/>
    <lineage>
        <taxon>Eukaryota</taxon>
        <taxon>Fungi</taxon>
        <taxon>Dikarya</taxon>
        <taxon>Ascomycota</taxon>
        <taxon>Saccharomycotina</taxon>
        <taxon>Pichiomycetes</taxon>
        <taxon>Pichiales</taxon>
        <taxon>Pichiaceae</taxon>
        <taxon>Komagataella</taxon>
    </lineage>
</organism>
<dbReference type="Pfam" id="PF01105">
    <property type="entry name" value="EMP24_GP25L"/>
    <property type="match status" value="1"/>
</dbReference>
<dbReference type="PROSITE" id="PS50866">
    <property type="entry name" value="GOLD"/>
    <property type="match status" value="1"/>
</dbReference>
<dbReference type="Proteomes" id="UP000094565">
    <property type="component" value="Chromosome 2"/>
</dbReference>
<gene>
    <name evidence="11" type="primary">EMP24</name>
    <name evidence="11" type="ORF">ATY40_BA7502525</name>
</gene>
<evidence type="ECO:0000256" key="9">
    <source>
        <dbReference type="SAM" id="SignalP"/>
    </source>
</evidence>
<reference evidence="11 12" key="1">
    <citation type="submission" date="2016-02" db="EMBL/GenBank/DDBJ databases">
        <title>Comparative genomic and transcriptomic foundation for Pichia pastoris.</title>
        <authorList>
            <person name="Love K.R."/>
            <person name="Shah K.A."/>
            <person name="Whittaker C.A."/>
            <person name="Wu J."/>
            <person name="Bartlett M.C."/>
            <person name="Ma D."/>
            <person name="Leeson R.L."/>
            <person name="Priest M."/>
            <person name="Young S.K."/>
            <person name="Love J.C."/>
        </authorList>
    </citation>
    <scope>NUCLEOTIDE SEQUENCE [LARGE SCALE GENOMIC DNA]</scope>
    <source>
        <strain evidence="11 12">ATCC 28485</strain>
    </source>
</reference>
<dbReference type="PANTHER" id="PTHR22811">
    <property type="entry name" value="TRANSMEMBRANE EMP24 DOMAIN-CONTAINING PROTEIN"/>
    <property type="match status" value="1"/>
</dbReference>
<dbReference type="GO" id="GO:0012505">
    <property type="term" value="C:endomembrane system"/>
    <property type="evidence" value="ECO:0007669"/>
    <property type="project" value="UniProtKB-SubCell"/>
</dbReference>
<dbReference type="OrthoDB" id="62956at2759"/>
<keyword evidence="5" id="KW-1133">Transmembrane helix</keyword>
<dbReference type="InterPro" id="IPR009038">
    <property type="entry name" value="GOLD_dom"/>
</dbReference>
<keyword evidence="4 9" id="KW-0732">Signal</keyword>
<keyword evidence="12" id="KW-1185">Reference proteome</keyword>
<evidence type="ECO:0000313" key="12">
    <source>
        <dbReference type="Proteomes" id="UP000094565"/>
    </source>
</evidence>
<evidence type="ECO:0000256" key="6">
    <source>
        <dbReference type="ARBA" id="ARBA00023136"/>
    </source>
</evidence>
<dbReference type="SUPFAM" id="SSF101576">
    <property type="entry name" value="Supernatant protein factor (SPF), C-terminal domain"/>
    <property type="match status" value="1"/>
</dbReference>
<evidence type="ECO:0000256" key="2">
    <source>
        <dbReference type="ARBA" id="ARBA00007104"/>
    </source>
</evidence>
<dbReference type="AlphaFoldDB" id="A0A1B2JAU7"/>
<keyword evidence="6" id="KW-0472">Membrane</keyword>
<protein>
    <submittedName>
        <fullName evidence="11">BA75_02525T0</fullName>
    </submittedName>
</protein>
<evidence type="ECO:0000313" key="11">
    <source>
        <dbReference type="EMBL" id="ANZ75146.1"/>
    </source>
</evidence>
<feature type="domain" description="GOLD" evidence="10">
    <location>
        <begin position="25"/>
        <end position="112"/>
    </location>
</feature>
<name>A0A1B2JAU7_PICPA</name>
<feature type="chain" id="PRO_5012565650" evidence="9">
    <location>
        <begin position="16"/>
        <end position="197"/>
    </location>
</feature>